<dbReference type="AlphaFoldDB" id="A0AB34IG75"/>
<name>A0AB34IG75_PRYPA</name>
<protein>
    <submittedName>
        <fullName evidence="3">Uncharacterized protein</fullName>
    </submittedName>
</protein>
<proteinExistence type="predicted"/>
<evidence type="ECO:0000313" key="4">
    <source>
        <dbReference type="Proteomes" id="UP001515480"/>
    </source>
</evidence>
<dbReference type="PANTHER" id="PTHR13037:SF24">
    <property type="entry name" value="POLYCOMB PROTEIN PCL-RELATED"/>
    <property type="match status" value="1"/>
</dbReference>
<evidence type="ECO:0000313" key="3">
    <source>
        <dbReference type="EMBL" id="KAL1499164.1"/>
    </source>
</evidence>
<feature type="region of interest" description="Disordered" evidence="2">
    <location>
        <begin position="207"/>
        <end position="245"/>
    </location>
</feature>
<organism evidence="3 4">
    <name type="scientific">Prymnesium parvum</name>
    <name type="common">Toxic golden alga</name>
    <dbReference type="NCBI Taxonomy" id="97485"/>
    <lineage>
        <taxon>Eukaryota</taxon>
        <taxon>Haptista</taxon>
        <taxon>Haptophyta</taxon>
        <taxon>Prymnesiophyceae</taxon>
        <taxon>Prymnesiales</taxon>
        <taxon>Prymnesiaceae</taxon>
        <taxon>Prymnesium</taxon>
    </lineage>
</organism>
<keyword evidence="4" id="KW-1185">Reference proteome</keyword>
<dbReference type="PANTHER" id="PTHR13037">
    <property type="entry name" value="FORMIN"/>
    <property type="match status" value="1"/>
</dbReference>
<feature type="region of interest" description="Disordered" evidence="2">
    <location>
        <begin position="569"/>
        <end position="592"/>
    </location>
</feature>
<keyword evidence="1" id="KW-0945">Host-virus interaction</keyword>
<feature type="compositionally biased region" description="Pro residues" evidence="2">
    <location>
        <begin position="20"/>
        <end position="48"/>
    </location>
</feature>
<feature type="region of interest" description="Disordered" evidence="2">
    <location>
        <begin position="1"/>
        <end position="153"/>
    </location>
</feature>
<evidence type="ECO:0000256" key="2">
    <source>
        <dbReference type="SAM" id="MobiDB-lite"/>
    </source>
</evidence>
<sequence length="625" mass="67698">MPERSSPQPPALPSLHSPASPRPAPPPASPPASPPAPPSPPSPSPPRSPSAALAAPRSAPSPPANPSAPMASPTEPPSLLRVEQSSKPPDASPPPPPDPDDDGQHGVRVGLLSAGAPPPVPRVNLGKASSRGGARSPRATPAADGGLSRAGSAASPRLLVRRASSVLASPHILIKNASSTLVQIHEGTREVMTALRPGIDLALGIDVLGLPPPPPDGAPPPGPPSSPMKRASRRSSQVSIEEEREVQITDEDAEELLAGGGLTSAVLREGVDEAGLPLLDWAEELLLLSHEPLRRDMLEMQRAMQVHNFGDLPESWRVRAFFRFFGCWCLLVSQQHAVEVAVHYDWLLARGELASETRSATLAYHRKVELEMHSISRLEMKILDEISSIDPLAEPWSRAAQELRSRMDKLTADVRAHLSEQERLLPPLLRAHWGRVSPPQLVTRSLKAAKGALAKGSKSKGAERPLWLMWVLHYLRRRNFHRARYLQGQLPTSTRLAIALRYQKHSHFLNYLRFIVHHEQPGASIVDVAPHTKEALDGQRANGGPVSENERQRRAGMVNAMLAAANAERVDVPASGSGPTRKLAESTPAHTYENDTSWMKKAQRIPSNLFKKIGIDKEPSTPRRI</sequence>
<dbReference type="Proteomes" id="UP001515480">
    <property type="component" value="Unassembled WGS sequence"/>
</dbReference>
<dbReference type="EMBL" id="JBGBPQ010000026">
    <property type="protein sequence ID" value="KAL1499164.1"/>
    <property type="molecule type" value="Genomic_DNA"/>
</dbReference>
<reference evidence="3 4" key="1">
    <citation type="journal article" date="2024" name="Science">
        <title>Giant polyketide synthase enzymes in the biosynthesis of giant marine polyether toxins.</title>
        <authorList>
            <person name="Fallon T.R."/>
            <person name="Shende V.V."/>
            <person name="Wierzbicki I.H."/>
            <person name="Pendleton A.L."/>
            <person name="Watervoot N.F."/>
            <person name="Auber R.P."/>
            <person name="Gonzalez D.J."/>
            <person name="Wisecaver J.H."/>
            <person name="Moore B.S."/>
        </authorList>
    </citation>
    <scope>NUCLEOTIDE SEQUENCE [LARGE SCALE GENOMIC DNA]</scope>
    <source>
        <strain evidence="3 4">12B1</strain>
    </source>
</reference>
<comment type="caution">
    <text evidence="3">The sequence shown here is derived from an EMBL/GenBank/DDBJ whole genome shotgun (WGS) entry which is preliminary data.</text>
</comment>
<accession>A0AB34IG75</accession>
<feature type="compositionally biased region" description="Pro residues" evidence="2">
    <location>
        <begin position="210"/>
        <end position="226"/>
    </location>
</feature>
<evidence type="ECO:0000256" key="1">
    <source>
        <dbReference type="ARBA" id="ARBA00022581"/>
    </source>
</evidence>
<feature type="compositionally biased region" description="Low complexity" evidence="2">
    <location>
        <begin position="49"/>
        <end position="58"/>
    </location>
</feature>
<gene>
    <name evidence="3" type="ORF">AB1Y20_013675</name>
</gene>